<dbReference type="GO" id="GO:0015074">
    <property type="term" value="P:DNA integration"/>
    <property type="evidence" value="ECO:0007669"/>
    <property type="project" value="UniProtKB-KW"/>
</dbReference>
<gene>
    <name evidence="8" type="ORF">E4T88_00690</name>
</gene>
<dbReference type="InterPro" id="IPR050090">
    <property type="entry name" value="Tyrosine_recombinase_XerCD"/>
</dbReference>
<dbReference type="PROSITE" id="PS51898">
    <property type="entry name" value="TYR_RECOMBINASE"/>
    <property type="match status" value="1"/>
</dbReference>
<dbReference type="PANTHER" id="PTHR30349">
    <property type="entry name" value="PHAGE INTEGRASE-RELATED"/>
    <property type="match status" value="1"/>
</dbReference>
<keyword evidence="4" id="KW-0233">DNA recombination</keyword>
<dbReference type="Pfam" id="PF00589">
    <property type="entry name" value="Phage_integrase"/>
    <property type="match status" value="1"/>
</dbReference>
<dbReference type="InterPro" id="IPR013762">
    <property type="entry name" value="Integrase-like_cat_sf"/>
</dbReference>
<evidence type="ECO:0000313" key="9">
    <source>
        <dbReference type="Proteomes" id="UP000298285"/>
    </source>
</evidence>
<dbReference type="EMBL" id="SPPK01000001">
    <property type="protein sequence ID" value="TFU90525.1"/>
    <property type="molecule type" value="Genomic_DNA"/>
</dbReference>
<name>A0A4Y9ISB7_9BACT</name>
<comment type="similarity">
    <text evidence="1">Belongs to the 'phage' integrase family.</text>
</comment>
<dbReference type="GO" id="GO:0006310">
    <property type="term" value="P:DNA recombination"/>
    <property type="evidence" value="ECO:0007669"/>
    <property type="project" value="UniProtKB-KW"/>
</dbReference>
<evidence type="ECO:0000256" key="5">
    <source>
        <dbReference type="PROSITE-ProRule" id="PRU01248"/>
    </source>
</evidence>
<evidence type="ECO:0000256" key="1">
    <source>
        <dbReference type="ARBA" id="ARBA00008857"/>
    </source>
</evidence>
<dbReference type="PANTHER" id="PTHR30349:SF64">
    <property type="entry name" value="PROPHAGE INTEGRASE INTD-RELATED"/>
    <property type="match status" value="1"/>
</dbReference>
<dbReference type="Pfam" id="PF17293">
    <property type="entry name" value="Arm-DNA-bind_5"/>
    <property type="match status" value="1"/>
</dbReference>
<evidence type="ECO:0000256" key="2">
    <source>
        <dbReference type="ARBA" id="ARBA00022908"/>
    </source>
</evidence>
<organism evidence="8 9">
    <name type="scientific">Dysgonomonas mossii</name>
    <dbReference type="NCBI Taxonomy" id="163665"/>
    <lineage>
        <taxon>Bacteria</taxon>
        <taxon>Pseudomonadati</taxon>
        <taxon>Bacteroidota</taxon>
        <taxon>Bacteroidia</taxon>
        <taxon>Bacteroidales</taxon>
        <taxon>Dysgonomonadaceae</taxon>
        <taxon>Dysgonomonas</taxon>
    </lineage>
</organism>
<feature type="domain" description="Tyr recombinase" evidence="6">
    <location>
        <begin position="233"/>
        <end position="418"/>
    </location>
</feature>
<dbReference type="PROSITE" id="PS51900">
    <property type="entry name" value="CB"/>
    <property type="match status" value="1"/>
</dbReference>
<dbReference type="InterPro" id="IPR002104">
    <property type="entry name" value="Integrase_catalytic"/>
</dbReference>
<keyword evidence="2" id="KW-0229">DNA integration</keyword>
<evidence type="ECO:0000256" key="4">
    <source>
        <dbReference type="ARBA" id="ARBA00023172"/>
    </source>
</evidence>
<dbReference type="SUPFAM" id="SSF56349">
    <property type="entry name" value="DNA breaking-rejoining enzymes"/>
    <property type="match status" value="1"/>
</dbReference>
<feature type="domain" description="Core-binding (CB)" evidence="7">
    <location>
        <begin position="128"/>
        <end position="211"/>
    </location>
</feature>
<dbReference type="AlphaFoldDB" id="A0A4Y9ISB7"/>
<reference evidence="8 9" key="1">
    <citation type="submission" date="2019-03" db="EMBL/GenBank/DDBJ databases">
        <title>Diversity of the mouse oral microbiome.</title>
        <authorList>
            <person name="Joseph S."/>
            <person name="Aduse-Opoku J."/>
            <person name="Curtis M."/>
            <person name="Wade W."/>
            <person name="Hashim A."/>
        </authorList>
    </citation>
    <scope>NUCLEOTIDE SEQUENCE [LARGE SCALE GENOMIC DNA]</scope>
    <source>
        <strain evidence="8 9">P11</strain>
    </source>
</reference>
<dbReference type="CDD" id="cd01185">
    <property type="entry name" value="INTN1_C_like"/>
    <property type="match status" value="1"/>
</dbReference>
<dbReference type="InterPro" id="IPR035386">
    <property type="entry name" value="Arm-DNA-bind_5"/>
</dbReference>
<accession>A0A4Y9ISB7</accession>
<evidence type="ECO:0000259" key="7">
    <source>
        <dbReference type="PROSITE" id="PS51900"/>
    </source>
</evidence>
<comment type="caution">
    <text evidence="8">The sequence shown here is derived from an EMBL/GenBank/DDBJ whole genome shotgun (WGS) entry which is preliminary data.</text>
</comment>
<evidence type="ECO:0000256" key="3">
    <source>
        <dbReference type="ARBA" id="ARBA00023125"/>
    </source>
</evidence>
<evidence type="ECO:0000313" key="8">
    <source>
        <dbReference type="EMBL" id="TFU90525.1"/>
    </source>
</evidence>
<dbReference type="Pfam" id="PF13102">
    <property type="entry name" value="Phage_int_SAM_5"/>
    <property type="match status" value="1"/>
</dbReference>
<dbReference type="GO" id="GO:0003677">
    <property type="term" value="F:DNA binding"/>
    <property type="evidence" value="ECO:0007669"/>
    <property type="project" value="UniProtKB-UniRule"/>
</dbReference>
<sequence>MVSVRFNLKYKDKTISPIFMCVYYGAFRKAINNTTGEEYRKTVYLKYYISESVKVEFWEKSKCRVRVTNKYPENREINILLQKIEDKTKEIVRDLRIKGVELNNDSIKEKLDEVFKAYKDQTNKSNSKDLISFIEFFIETSNKKPGTKKNYKTTLKALREYEEKKKTKLLFDKVDIDFHNSFIQFLQDKKFAPNTIGTRIRDIKTFMNESYERGLHNNLDFKKKLFTKPKEDTKAIYLTEKELDKLYKHDLSRDSRLENVRDWFLIASYTGLRFSDFSRLTRDNIQKENIEILTQKTLTPVVIPLHTYVKAILEKYDYNLPKVISNQKFNKYIKEVCIAAKIDDVVLVNETKGVLRTSKTEKKADLVSAHTARRSFATNAFLAGVPPIQIMKITGHKTEKAFMTYIKISESENAKKLQLHPFFNRMIAK</sequence>
<evidence type="ECO:0000259" key="6">
    <source>
        <dbReference type="PROSITE" id="PS51898"/>
    </source>
</evidence>
<dbReference type="InterPro" id="IPR025269">
    <property type="entry name" value="SAM-like_dom"/>
</dbReference>
<dbReference type="InterPro" id="IPR011010">
    <property type="entry name" value="DNA_brk_join_enz"/>
</dbReference>
<dbReference type="OrthoDB" id="1493636at2"/>
<protein>
    <submittedName>
        <fullName evidence="8">Site-specific integrase</fullName>
    </submittedName>
</protein>
<dbReference type="Proteomes" id="UP000298285">
    <property type="component" value="Unassembled WGS sequence"/>
</dbReference>
<dbReference type="InterPro" id="IPR044068">
    <property type="entry name" value="CB"/>
</dbReference>
<keyword evidence="3 5" id="KW-0238">DNA-binding</keyword>
<dbReference type="RefSeq" id="WP_135103583.1">
    <property type="nucleotide sequence ID" value="NZ_JADGKW010000001.1"/>
</dbReference>
<dbReference type="Gene3D" id="1.10.443.10">
    <property type="entry name" value="Intergrase catalytic core"/>
    <property type="match status" value="1"/>
</dbReference>
<proteinExistence type="inferred from homology"/>
<dbReference type="InterPro" id="IPR010998">
    <property type="entry name" value="Integrase_recombinase_N"/>
</dbReference>
<dbReference type="Gene3D" id="1.10.150.130">
    <property type="match status" value="1"/>
</dbReference>